<evidence type="ECO:0000256" key="1">
    <source>
        <dbReference type="SAM" id="MobiDB-lite"/>
    </source>
</evidence>
<dbReference type="EnsemblMetazoa" id="SMAR007260-RA">
    <property type="protein sequence ID" value="SMAR007260-PA"/>
    <property type="gene ID" value="SMAR007260"/>
</dbReference>
<dbReference type="AlphaFoldDB" id="T1J144"/>
<accession>T1J144</accession>
<name>T1J144_STRMM</name>
<dbReference type="InterPro" id="IPR012337">
    <property type="entry name" value="RNaseH-like_sf"/>
</dbReference>
<dbReference type="InterPro" id="IPR036397">
    <property type="entry name" value="RNaseH_sf"/>
</dbReference>
<protein>
    <recommendedName>
        <fullName evidence="4">Integrase catalytic domain-containing protein</fullName>
    </recommendedName>
</protein>
<evidence type="ECO:0000313" key="2">
    <source>
        <dbReference type="EnsemblMetazoa" id="SMAR007260-PA"/>
    </source>
</evidence>
<evidence type="ECO:0008006" key="4">
    <source>
        <dbReference type="Google" id="ProtNLM"/>
    </source>
</evidence>
<organism evidence="2 3">
    <name type="scientific">Strigamia maritima</name>
    <name type="common">European centipede</name>
    <name type="synonym">Geophilus maritimus</name>
    <dbReference type="NCBI Taxonomy" id="126957"/>
    <lineage>
        <taxon>Eukaryota</taxon>
        <taxon>Metazoa</taxon>
        <taxon>Ecdysozoa</taxon>
        <taxon>Arthropoda</taxon>
        <taxon>Myriapoda</taxon>
        <taxon>Chilopoda</taxon>
        <taxon>Pleurostigmophora</taxon>
        <taxon>Geophilomorpha</taxon>
        <taxon>Linotaeniidae</taxon>
        <taxon>Strigamia</taxon>
    </lineage>
</organism>
<reference evidence="3" key="1">
    <citation type="submission" date="2011-05" db="EMBL/GenBank/DDBJ databases">
        <authorList>
            <person name="Richards S.R."/>
            <person name="Qu J."/>
            <person name="Jiang H."/>
            <person name="Jhangiani S.N."/>
            <person name="Agravi P."/>
            <person name="Goodspeed R."/>
            <person name="Gross S."/>
            <person name="Mandapat C."/>
            <person name="Jackson L."/>
            <person name="Mathew T."/>
            <person name="Pu L."/>
            <person name="Thornton R."/>
            <person name="Saada N."/>
            <person name="Wilczek-Boney K.B."/>
            <person name="Lee S."/>
            <person name="Kovar C."/>
            <person name="Wu Y."/>
            <person name="Scherer S.E."/>
            <person name="Worley K.C."/>
            <person name="Muzny D.M."/>
            <person name="Gibbs R."/>
        </authorList>
    </citation>
    <scope>NUCLEOTIDE SEQUENCE</scope>
    <source>
        <strain evidence="3">Brora</strain>
    </source>
</reference>
<dbReference type="Proteomes" id="UP000014500">
    <property type="component" value="Unassembled WGS sequence"/>
</dbReference>
<dbReference type="eggNOG" id="KOG0017">
    <property type="taxonomic scope" value="Eukaryota"/>
</dbReference>
<proteinExistence type="predicted"/>
<evidence type="ECO:0000313" key="3">
    <source>
        <dbReference type="Proteomes" id="UP000014500"/>
    </source>
</evidence>
<dbReference type="HOGENOM" id="CLU_931634_0_0_1"/>
<feature type="compositionally biased region" description="Basic residues" evidence="1">
    <location>
        <begin position="254"/>
        <end position="288"/>
    </location>
</feature>
<feature type="region of interest" description="Disordered" evidence="1">
    <location>
        <begin position="230"/>
        <end position="299"/>
    </location>
</feature>
<reference evidence="2" key="2">
    <citation type="submission" date="2015-02" db="UniProtKB">
        <authorList>
            <consortium name="EnsemblMetazoa"/>
        </authorList>
    </citation>
    <scope>IDENTIFICATION</scope>
</reference>
<dbReference type="SUPFAM" id="SSF53098">
    <property type="entry name" value="Ribonuclease H-like"/>
    <property type="match status" value="1"/>
</dbReference>
<dbReference type="Gene3D" id="3.30.420.10">
    <property type="entry name" value="Ribonuclease H-like superfamily/Ribonuclease H"/>
    <property type="match status" value="1"/>
</dbReference>
<feature type="compositionally biased region" description="Polar residues" evidence="1">
    <location>
        <begin position="230"/>
        <end position="245"/>
    </location>
</feature>
<keyword evidence="3" id="KW-1185">Reference proteome</keyword>
<dbReference type="PhylomeDB" id="T1J144"/>
<dbReference type="GO" id="GO:0003676">
    <property type="term" value="F:nucleic acid binding"/>
    <property type="evidence" value="ECO:0007669"/>
    <property type="project" value="InterPro"/>
</dbReference>
<dbReference type="EMBL" id="JH431760">
    <property type="status" value="NOT_ANNOTATED_CDS"/>
    <property type="molecule type" value="Genomic_DNA"/>
</dbReference>
<sequence>MIVSKTTQYTNKFVSTIFREFCEYRHIKLSPTSTYHPNANPTERTNRDLKTMLAIFTDIHSRWPRYLDEFAFVTRTKISEALGHSPMLLNTGRIVTLPFDPRLLKHAVPFDKIQPELYVQSVMDVLKQAHQNMYRMIQHKGLTSGMAAKRDGPWEITKLLGGGAYALLKLENGAVEKSVNTRDLVPHIPSFPVEVWSEDQTKAVDDAPPNPTWMNDDITDFLMEKNHPVQHSSTNSQVGDNGQMTPTPPSDKPRGKHHRVHLRRDAKKNRVPPKPHPAKREPRIRKPNPKYTEGFVTTL</sequence>